<dbReference type="PANTHER" id="PTHR30575:SF0">
    <property type="entry name" value="XAA-ARG DIPEPTIDASE"/>
    <property type="match status" value="1"/>
</dbReference>
<dbReference type="InterPro" id="IPR036264">
    <property type="entry name" value="Bact_exopeptidase_dim_dom"/>
</dbReference>
<dbReference type="InterPro" id="IPR052030">
    <property type="entry name" value="Peptidase_M20/M20A_hydrolases"/>
</dbReference>
<dbReference type="GO" id="GO:0016805">
    <property type="term" value="F:dipeptidase activity"/>
    <property type="evidence" value="ECO:0007669"/>
    <property type="project" value="TreeGrafter"/>
</dbReference>
<dbReference type="OrthoDB" id="9781032at2"/>
<gene>
    <name evidence="2" type="ORF">EL17_09345</name>
</gene>
<dbReference type="Pfam" id="PF07687">
    <property type="entry name" value="M20_dimer"/>
    <property type="match status" value="1"/>
</dbReference>
<name>A0A074LKG2_9BACT</name>
<feature type="domain" description="Peptidase M20 dimerisation" evidence="1">
    <location>
        <begin position="212"/>
        <end position="298"/>
    </location>
</feature>
<protein>
    <submittedName>
        <fullName evidence="2">Amidohydrolase</fullName>
    </submittedName>
</protein>
<dbReference type="EMBL" id="JMIH01000016">
    <property type="protein sequence ID" value="KEO74322.1"/>
    <property type="molecule type" value="Genomic_DNA"/>
</dbReference>
<dbReference type="InterPro" id="IPR011650">
    <property type="entry name" value="Peptidase_M20_dimer"/>
</dbReference>
<keyword evidence="3" id="KW-1185">Reference proteome</keyword>
<dbReference type="RefSeq" id="WP_035073553.1">
    <property type="nucleotide sequence ID" value="NZ_JMIH01000016.1"/>
</dbReference>
<dbReference type="InterPro" id="IPR017439">
    <property type="entry name" value="Amidohydrolase"/>
</dbReference>
<organism evidence="2 3">
    <name type="scientific">Anditalea andensis</name>
    <dbReference type="NCBI Taxonomy" id="1048983"/>
    <lineage>
        <taxon>Bacteria</taxon>
        <taxon>Pseudomonadati</taxon>
        <taxon>Bacteroidota</taxon>
        <taxon>Cytophagia</taxon>
        <taxon>Cytophagales</taxon>
        <taxon>Cytophagaceae</taxon>
        <taxon>Anditalea</taxon>
    </lineage>
</organism>
<dbReference type="Gene3D" id="3.30.70.360">
    <property type="match status" value="1"/>
</dbReference>
<dbReference type="eggNOG" id="COG1473">
    <property type="taxonomic scope" value="Bacteria"/>
</dbReference>
<evidence type="ECO:0000313" key="2">
    <source>
        <dbReference type="EMBL" id="KEO74322.1"/>
    </source>
</evidence>
<dbReference type="STRING" id="1048983.EL17_09345"/>
<evidence type="ECO:0000313" key="3">
    <source>
        <dbReference type="Proteomes" id="UP000027821"/>
    </source>
</evidence>
<dbReference type="NCBIfam" id="TIGR01891">
    <property type="entry name" value="amidohydrolases"/>
    <property type="match status" value="1"/>
</dbReference>
<sequence>MANKIFIILAGFILLAPDNVFGQYSSRKVASLKAQLIEEINRQQKLTQEMVDMVFSFSELGFQEVETSKYLTGILEMNGFEIERGVADMPTAWTAKWGSGKPFIAIGSDIDGLPNTNQTPGVAYHKPLVKNAPGHGEGHNSGVPLSITAALALKKIMESEHITGTLMIWPGIAEEQLAGKAYLVRSGIFKEADACIFSHVSSNMGVSWGDSGNNGLVSVQFDFEGETAHAASSWKGKSALDGVELMNTAWNFHREHLEPTQRSHYVITDGGDQPNVVPGRASVWYFFRERNYEKIHQLYEDAIRIGEGAAQMSNTTMSHQVLGSAWPGHFNKAIAEATYRNIQRVGLPEWTDEDQQLAKAVQKVINPEKGDNQTGLPTELTELKGPSEFSMGGASDDIGDVSWNIPTVVLRYPANAPDLPGHHWTNAVTMATPIAHKGVTAGAKVEALTVLDLLLDPQILKDAWTYFKEEQTKFIKYAPIMAETDRPAVFLNKLPMDQYRPALEKFYYEPSKYGTYLEQLGVTYPTLE</sequence>
<reference evidence="2 3" key="1">
    <citation type="submission" date="2014-04" db="EMBL/GenBank/DDBJ databases">
        <title>Characterization and application of a salt tolerant electro-active bacterium.</title>
        <authorList>
            <person name="Yang L."/>
            <person name="Wei S."/>
            <person name="Tay Q.X.M."/>
        </authorList>
    </citation>
    <scope>NUCLEOTIDE SEQUENCE [LARGE SCALE GENOMIC DNA]</scope>
    <source>
        <strain evidence="2 3">LY1</strain>
    </source>
</reference>
<proteinExistence type="predicted"/>
<dbReference type="AlphaFoldDB" id="A0A074LKG2"/>
<accession>A0A074LKG2</accession>
<dbReference type="GO" id="GO:0046657">
    <property type="term" value="P:folic acid catabolic process"/>
    <property type="evidence" value="ECO:0007669"/>
    <property type="project" value="TreeGrafter"/>
</dbReference>
<dbReference type="PANTHER" id="PTHR30575">
    <property type="entry name" value="PEPTIDASE M20"/>
    <property type="match status" value="1"/>
</dbReference>
<dbReference type="Proteomes" id="UP000027821">
    <property type="component" value="Unassembled WGS sequence"/>
</dbReference>
<comment type="caution">
    <text evidence="2">The sequence shown here is derived from an EMBL/GenBank/DDBJ whole genome shotgun (WGS) entry which is preliminary data.</text>
</comment>
<dbReference type="SUPFAM" id="SSF53187">
    <property type="entry name" value="Zn-dependent exopeptidases"/>
    <property type="match status" value="1"/>
</dbReference>
<dbReference type="GO" id="GO:0005737">
    <property type="term" value="C:cytoplasm"/>
    <property type="evidence" value="ECO:0007669"/>
    <property type="project" value="TreeGrafter"/>
</dbReference>
<dbReference type="SUPFAM" id="SSF55031">
    <property type="entry name" value="Bacterial exopeptidase dimerisation domain"/>
    <property type="match status" value="1"/>
</dbReference>
<evidence type="ECO:0000259" key="1">
    <source>
        <dbReference type="Pfam" id="PF07687"/>
    </source>
</evidence>
<keyword evidence="2" id="KW-0378">Hydrolase</keyword>
<dbReference type="GO" id="GO:0071713">
    <property type="term" value="F:para-aminobenzoyl-glutamate hydrolase activity"/>
    <property type="evidence" value="ECO:0007669"/>
    <property type="project" value="TreeGrafter"/>
</dbReference>
<dbReference type="Gene3D" id="3.40.630.10">
    <property type="entry name" value="Zn peptidases"/>
    <property type="match status" value="2"/>
</dbReference>